<proteinExistence type="predicted"/>
<evidence type="ECO:0000313" key="4">
    <source>
        <dbReference type="Proteomes" id="UP000179157"/>
    </source>
</evidence>
<organism evidence="3 4">
    <name type="scientific">Fraserbacteria sp. (strain RBG_16_55_9)</name>
    <dbReference type="NCBI Taxonomy" id="1817864"/>
    <lineage>
        <taxon>Bacteria</taxon>
        <taxon>Candidatus Fraseribacteriota</taxon>
    </lineage>
</organism>
<name>A0A1F5V2H8_FRAXR</name>
<protein>
    <recommendedName>
        <fullName evidence="2">ATP-grasp domain-containing protein</fullName>
    </recommendedName>
</protein>
<accession>A0A1F5V2H8</accession>
<dbReference type="PANTHER" id="PTHR14465:SF0">
    <property type="entry name" value="IQ DOMAIN-CONTAINING PROTEIN H"/>
    <property type="match status" value="1"/>
</dbReference>
<dbReference type="Proteomes" id="UP000179157">
    <property type="component" value="Unassembled WGS sequence"/>
</dbReference>
<keyword evidence="1" id="KW-0547">Nucleotide-binding</keyword>
<dbReference type="InterPro" id="IPR041356">
    <property type="entry name" value="PGM1_C"/>
</dbReference>
<dbReference type="PROSITE" id="PS50975">
    <property type="entry name" value="ATP_GRASP"/>
    <property type="match status" value="1"/>
</dbReference>
<dbReference type="GO" id="GO:0046872">
    <property type="term" value="F:metal ion binding"/>
    <property type="evidence" value="ECO:0007669"/>
    <property type="project" value="InterPro"/>
</dbReference>
<dbReference type="Pfam" id="PF18105">
    <property type="entry name" value="PGM1_C"/>
    <property type="match status" value="1"/>
</dbReference>
<dbReference type="InterPro" id="IPR056855">
    <property type="entry name" value="ATP-grasp_IQCH"/>
</dbReference>
<gene>
    <name evidence="3" type="ORF">A2Z21_10820</name>
</gene>
<keyword evidence="1" id="KW-0067">ATP-binding</keyword>
<dbReference type="STRING" id="1817864.A2Z21_10820"/>
<evidence type="ECO:0000256" key="1">
    <source>
        <dbReference type="PROSITE-ProRule" id="PRU00409"/>
    </source>
</evidence>
<dbReference type="Gene3D" id="3.30.470.20">
    <property type="entry name" value="ATP-grasp fold, B domain"/>
    <property type="match status" value="1"/>
</dbReference>
<dbReference type="SUPFAM" id="SSF56059">
    <property type="entry name" value="Glutathione synthetase ATP-binding domain-like"/>
    <property type="match status" value="1"/>
</dbReference>
<dbReference type="InterPro" id="IPR038752">
    <property type="entry name" value="IQCH"/>
</dbReference>
<sequence>MNRDLPVPKLGVTEEVAEGRFAELQRKLVPLWQSIQSFNQDEQTIVVVPSLTLDMEFGGAVLQAYEERFLFLLLLLRQPRARLIYVTSQTIHPHIVDYYLSLLPGVIPSHARKRLFLVSPLDSSPRPLSLKLLERPRLIEQIRSLISNFDRAHLVPYNTTTLERDLALRLGIPMYGADPKFFALGTKSGARKIFSEEGVPHPLGIEHLSSIEDLSNAIREMRAKKPSIRQVLVKLNEGVSGTGNALIDLEGLPPVGSLSERTALSKRLQAMKFELTSITYDWYLERLKERGGIVEERITGEELRSPSVQLRVTPLGRVELLSTHDQVLGGPSGQSYLGCRFPADTSYAPAIMREAKKVGQRLAKEGVLGRFALDFVTVRSGKGEWQPYAIEINLRKGGTTHPFLTLQFLTEGTYDSETGVFTTPRGQRKYFVASDHQDSPLYRTFTPEDLFDILIRHGLHFDQALQTGVVLHMISALGDSGRIGLTAVGDSPEDADELYAKAVRVLDEEARIALNLKPSPELT</sequence>
<dbReference type="EMBL" id="MFGX01000008">
    <property type="protein sequence ID" value="OGF57620.1"/>
    <property type="molecule type" value="Genomic_DNA"/>
</dbReference>
<dbReference type="AlphaFoldDB" id="A0A1F5V2H8"/>
<dbReference type="InterPro" id="IPR011761">
    <property type="entry name" value="ATP-grasp"/>
</dbReference>
<feature type="domain" description="ATP-grasp" evidence="2">
    <location>
        <begin position="191"/>
        <end position="422"/>
    </location>
</feature>
<dbReference type="Pfam" id="PF24923">
    <property type="entry name" value="ATP-grasp_IQCH"/>
    <property type="match status" value="2"/>
</dbReference>
<evidence type="ECO:0000259" key="2">
    <source>
        <dbReference type="PROSITE" id="PS50975"/>
    </source>
</evidence>
<comment type="caution">
    <text evidence="3">The sequence shown here is derived from an EMBL/GenBank/DDBJ whole genome shotgun (WGS) entry which is preliminary data.</text>
</comment>
<dbReference type="PANTHER" id="PTHR14465">
    <property type="entry name" value="IQ DOMAIN-CONTAINING PROTEIN H"/>
    <property type="match status" value="1"/>
</dbReference>
<reference evidence="3 4" key="1">
    <citation type="journal article" date="2016" name="Nat. Commun.">
        <title>Thousands of microbial genomes shed light on interconnected biogeochemical processes in an aquifer system.</title>
        <authorList>
            <person name="Anantharaman K."/>
            <person name="Brown C.T."/>
            <person name="Hug L.A."/>
            <person name="Sharon I."/>
            <person name="Castelle C.J."/>
            <person name="Probst A.J."/>
            <person name="Thomas B.C."/>
            <person name="Singh A."/>
            <person name="Wilkins M.J."/>
            <person name="Karaoz U."/>
            <person name="Brodie E.L."/>
            <person name="Williams K.H."/>
            <person name="Hubbard S.S."/>
            <person name="Banfield J.F."/>
        </authorList>
    </citation>
    <scope>NUCLEOTIDE SEQUENCE [LARGE SCALE GENOMIC DNA]</scope>
    <source>
        <strain evidence="4">RBG_16_55_9</strain>
    </source>
</reference>
<dbReference type="GO" id="GO:0005524">
    <property type="term" value="F:ATP binding"/>
    <property type="evidence" value="ECO:0007669"/>
    <property type="project" value="UniProtKB-UniRule"/>
</dbReference>
<evidence type="ECO:0000313" key="3">
    <source>
        <dbReference type="EMBL" id="OGF57620.1"/>
    </source>
</evidence>